<evidence type="ECO:0000313" key="3">
    <source>
        <dbReference type="Proteomes" id="UP000324832"/>
    </source>
</evidence>
<keyword evidence="1" id="KW-0732">Signal</keyword>
<evidence type="ECO:0000256" key="1">
    <source>
        <dbReference type="SAM" id="SignalP"/>
    </source>
</evidence>
<dbReference type="Proteomes" id="UP000324832">
    <property type="component" value="Unassembled WGS sequence"/>
</dbReference>
<sequence length="88" mass="9526">MYKEIFVILSAFILMHTNALPRDSSVVITETVSPIADTISSKVKEPSNESFSETARSSSKSGSCFFSLRTILSLAARRPTSIASLAEP</sequence>
<feature type="signal peptide" evidence="1">
    <location>
        <begin position="1"/>
        <end position="19"/>
    </location>
</feature>
<protein>
    <submittedName>
        <fullName evidence="2">Uncharacterized protein</fullName>
    </submittedName>
</protein>
<organism evidence="2 3">
    <name type="scientific">Leptidea sinapis</name>
    <dbReference type="NCBI Taxonomy" id="189913"/>
    <lineage>
        <taxon>Eukaryota</taxon>
        <taxon>Metazoa</taxon>
        <taxon>Ecdysozoa</taxon>
        <taxon>Arthropoda</taxon>
        <taxon>Hexapoda</taxon>
        <taxon>Insecta</taxon>
        <taxon>Pterygota</taxon>
        <taxon>Neoptera</taxon>
        <taxon>Endopterygota</taxon>
        <taxon>Lepidoptera</taxon>
        <taxon>Glossata</taxon>
        <taxon>Ditrysia</taxon>
        <taxon>Papilionoidea</taxon>
        <taxon>Pieridae</taxon>
        <taxon>Dismorphiinae</taxon>
        <taxon>Leptidea</taxon>
    </lineage>
</organism>
<name>A0A5E4QX99_9NEOP</name>
<evidence type="ECO:0000313" key="2">
    <source>
        <dbReference type="EMBL" id="VVD01789.1"/>
    </source>
</evidence>
<dbReference type="AlphaFoldDB" id="A0A5E4QX99"/>
<gene>
    <name evidence="2" type="ORF">LSINAPIS_LOCUS12129</name>
</gene>
<reference evidence="2 3" key="1">
    <citation type="submission" date="2017-07" db="EMBL/GenBank/DDBJ databases">
        <authorList>
            <person name="Talla V."/>
            <person name="Backstrom N."/>
        </authorList>
    </citation>
    <scope>NUCLEOTIDE SEQUENCE [LARGE SCALE GENOMIC DNA]</scope>
</reference>
<feature type="chain" id="PRO_5023149739" evidence="1">
    <location>
        <begin position="20"/>
        <end position="88"/>
    </location>
</feature>
<keyword evidence="3" id="KW-1185">Reference proteome</keyword>
<proteinExistence type="predicted"/>
<dbReference type="EMBL" id="FZQP02005554">
    <property type="protein sequence ID" value="VVD01789.1"/>
    <property type="molecule type" value="Genomic_DNA"/>
</dbReference>
<accession>A0A5E4QX99</accession>